<evidence type="ECO:0000313" key="2">
    <source>
        <dbReference type="Proteomes" id="UP001431783"/>
    </source>
</evidence>
<keyword evidence="2" id="KW-1185">Reference proteome</keyword>
<dbReference type="EMBL" id="JARQZJ010000069">
    <property type="protein sequence ID" value="KAK9881374.1"/>
    <property type="molecule type" value="Genomic_DNA"/>
</dbReference>
<evidence type="ECO:0000313" key="1">
    <source>
        <dbReference type="EMBL" id="KAK9881374.1"/>
    </source>
</evidence>
<protein>
    <submittedName>
        <fullName evidence="1">Uncharacterized protein</fullName>
    </submittedName>
</protein>
<accession>A0AAW1UEH5</accession>
<comment type="caution">
    <text evidence="1">The sequence shown here is derived from an EMBL/GenBank/DDBJ whole genome shotgun (WGS) entry which is preliminary data.</text>
</comment>
<gene>
    <name evidence="1" type="ORF">WA026_016265</name>
</gene>
<organism evidence="1 2">
    <name type="scientific">Henosepilachna vigintioctopunctata</name>
    <dbReference type="NCBI Taxonomy" id="420089"/>
    <lineage>
        <taxon>Eukaryota</taxon>
        <taxon>Metazoa</taxon>
        <taxon>Ecdysozoa</taxon>
        <taxon>Arthropoda</taxon>
        <taxon>Hexapoda</taxon>
        <taxon>Insecta</taxon>
        <taxon>Pterygota</taxon>
        <taxon>Neoptera</taxon>
        <taxon>Endopterygota</taxon>
        <taxon>Coleoptera</taxon>
        <taxon>Polyphaga</taxon>
        <taxon>Cucujiformia</taxon>
        <taxon>Coccinelloidea</taxon>
        <taxon>Coccinellidae</taxon>
        <taxon>Epilachninae</taxon>
        <taxon>Epilachnini</taxon>
        <taxon>Henosepilachna</taxon>
    </lineage>
</organism>
<sequence>METVNIPVMSDHFSSSDEDLEDMLDIVEIPKNVDYFEETVPLFNAEQYMEHFRLSPEKTEEMARRFATSGYYN</sequence>
<reference evidence="1 2" key="1">
    <citation type="submission" date="2023-03" db="EMBL/GenBank/DDBJ databases">
        <title>Genome insight into feeding habits of ladybird beetles.</title>
        <authorList>
            <person name="Li H.-S."/>
            <person name="Huang Y.-H."/>
            <person name="Pang H."/>
        </authorList>
    </citation>
    <scope>NUCLEOTIDE SEQUENCE [LARGE SCALE GENOMIC DNA]</scope>
    <source>
        <strain evidence="1">SYSU_2023b</strain>
        <tissue evidence="1">Whole body</tissue>
    </source>
</reference>
<dbReference type="AlphaFoldDB" id="A0AAW1UEH5"/>
<proteinExistence type="predicted"/>
<name>A0AAW1UEH5_9CUCU</name>
<dbReference type="Proteomes" id="UP001431783">
    <property type="component" value="Unassembled WGS sequence"/>
</dbReference>